<feature type="signal peptide" evidence="1">
    <location>
        <begin position="1"/>
        <end position="18"/>
    </location>
</feature>
<feature type="chain" id="PRO_5045698785" description="VCBS repeat-containing protein" evidence="1">
    <location>
        <begin position="19"/>
        <end position="219"/>
    </location>
</feature>
<evidence type="ECO:0000313" key="2">
    <source>
        <dbReference type="EMBL" id="QYJ69199.1"/>
    </source>
</evidence>
<accession>A0ABX8V8M8</accession>
<organism evidence="2 3">
    <name type="scientific">Flavobacterium litorale</name>
    <dbReference type="NCBI Taxonomy" id="2856519"/>
    <lineage>
        <taxon>Bacteria</taxon>
        <taxon>Pseudomonadati</taxon>
        <taxon>Bacteroidota</taxon>
        <taxon>Flavobacteriia</taxon>
        <taxon>Flavobacteriales</taxon>
        <taxon>Flavobacteriaceae</taxon>
        <taxon>Flavobacterium</taxon>
    </lineage>
</organism>
<sequence>MKKLFLYITLLLSLTSFSQNLRLNSFIPKGWKTIAAIEGDLNSDSLEDVVIVIEEIDLKESKLKPRQLLILFKNKNNELYSLKAQNDVFIPTVDYKNEPCLEDPFNKDKVSIKNGILSINLRYFYNCGSWNIVDETYKFRFQEDNFVLIGYDAFDYHRVSGDMKSVSVNLLTQKKKITVGQNIFKDNNAITKWSDIDVDKSIMLKNIGTANYSYFKKWI</sequence>
<dbReference type="EMBL" id="CP080429">
    <property type="protein sequence ID" value="QYJ69199.1"/>
    <property type="molecule type" value="Genomic_DNA"/>
</dbReference>
<name>A0ABX8V8M8_9FLAO</name>
<keyword evidence="3" id="KW-1185">Reference proteome</keyword>
<evidence type="ECO:0008006" key="4">
    <source>
        <dbReference type="Google" id="ProtNLM"/>
    </source>
</evidence>
<dbReference type="Proteomes" id="UP000825381">
    <property type="component" value="Chromosome"/>
</dbReference>
<dbReference type="RefSeq" id="WP_220641534.1">
    <property type="nucleotide sequence ID" value="NZ_CP080429.1"/>
</dbReference>
<evidence type="ECO:0000313" key="3">
    <source>
        <dbReference type="Proteomes" id="UP000825381"/>
    </source>
</evidence>
<evidence type="ECO:0000256" key="1">
    <source>
        <dbReference type="SAM" id="SignalP"/>
    </source>
</evidence>
<reference evidence="2 3" key="1">
    <citation type="submission" date="2021-07" db="EMBL/GenBank/DDBJ databases">
        <title>Flavobacterium WSW3-B6 sp.nov, isolated from seaweed.</title>
        <authorList>
            <person name="Muhammad N."/>
            <person name="Ho H."/>
            <person name="Lee Y.-J."/>
            <person name="Nguyen T."/>
            <person name="Ho J."/>
            <person name="Kim S.-G."/>
        </authorList>
    </citation>
    <scope>NUCLEOTIDE SEQUENCE [LARGE SCALE GENOMIC DNA]</scope>
    <source>
        <strain evidence="2 3">WSW3-B6</strain>
    </source>
</reference>
<gene>
    <name evidence="2" type="ORF">K1I41_04720</name>
</gene>
<keyword evidence="1" id="KW-0732">Signal</keyword>
<proteinExistence type="predicted"/>
<protein>
    <recommendedName>
        <fullName evidence="4">VCBS repeat-containing protein</fullName>
    </recommendedName>
</protein>